<comment type="subcellular location">
    <subcellularLocation>
        <location evidence="1">Cell membrane</location>
        <topology evidence="1">Single-pass type I membrane protein</topology>
    </subcellularLocation>
</comment>
<evidence type="ECO:0000256" key="5">
    <source>
        <dbReference type="ARBA" id="ARBA00022692"/>
    </source>
</evidence>
<dbReference type="SUPFAM" id="SSF52047">
    <property type="entry name" value="RNI-like"/>
    <property type="match status" value="1"/>
</dbReference>
<evidence type="ECO:0000256" key="10">
    <source>
        <dbReference type="ARBA" id="ARBA00023170"/>
    </source>
</evidence>
<evidence type="ECO:0000256" key="2">
    <source>
        <dbReference type="ARBA" id="ARBA00009592"/>
    </source>
</evidence>
<evidence type="ECO:0000256" key="8">
    <source>
        <dbReference type="ARBA" id="ARBA00022989"/>
    </source>
</evidence>
<dbReference type="Pfam" id="PF00560">
    <property type="entry name" value="LRR_1"/>
    <property type="match status" value="6"/>
</dbReference>
<keyword evidence="10" id="KW-0675">Receptor</keyword>
<gene>
    <name evidence="12" type="ORF">FEM48_Zijuj07G0171600</name>
</gene>
<comment type="similarity">
    <text evidence="2">Belongs to the RLP family.</text>
</comment>
<dbReference type="Proteomes" id="UP000813462">
    <property type="component" value="Unassembled WGS sequence"/>
</dbReference>
<organism evidence="12 13">
    <name type="scientific">Ziziphus jujuba var. spinosa</name>
    <dbReference type="NCBI Taxonomy" id="714518"/>
    <lineage>
        <taxon>Eukaryota</taxon>
        <taxon>Viridiplantae</taxon>
        <taxon>Streptophyta</taxon>
        <taxon>Embryophyta</taxon>
        <taxon>Tracheophyta</taxon>
        <taxon>Spermatophyta</taxon>
        <taxon>Magnoliopsida</taxon>
        <taxon>eudicotyledons</taxon>
        <taxon>Gunneridae</taxon>
        <taxon>Pentapetalae</taxon>
        <taxon>rosids</taxon>
        <taxon>fabids</taxon>
        <taxon>Rosales</taxon>
        <taxon>Rhamnaceae</taxon>
        <taxon>Paliureae</taxon>
        <taxon>Ziziphus</taxon>
    </lineage>
</organism>
<evidence type="ECO:0000313" key="13">
    <source>
        <dbReference type="Proteomes" id="UP000813462"/>
    </source>
</evidence>
<dbReference type="InterPro" id="IPR003591">
    <property type="entry name" value="Leu-rich_rpt_typical-subtyp"/>
</dbReference>
<evidence type="ECO:0000256" key="9">
    <source>
        <dbReference type="ARBA" id="ARBA00023136"/>
    </source>
</evidence>
<dbReference type="InterPro" id="IPR032675">
    <property type="entry name" value="LRR_dom_sf"/>
</dbReference>
<name>A0A978V5W7_ZIZJJ</name>
<evidence type="ECO:0000256" key="6">
    <source>
        <dbReference type="ARBA" id="ARBA00022729"/>
    </source>
</evidence>
<dbReference type="FunFam" id="3.80.10.10:FF:000095">
    <property type="entry name" value="LRR receptor-like serine/threonine-protein kinase GSO1"/>
    <property type="match status" value="1"/>
</dbReference>
<accession>A0A978V5W7</accession>
<dbReference type="Gene3D" id="3.80.10.10">
    <property type="entry name" value="Ribonuclease Inhibitor"/>
    <property type="match status" value="2"/>
</dbReference>
<dbReference type="InterPro" id="IPR001611">
    <property type="entry name" value="Leu-rich_rpt"/>
</dbReference>
<evidence type="ECO:0000256" key="11">
    <source>
        <dbReference type="ARBA" id="ARBA00023180"/>
    </source>
</evidence>
<evidence type="ECO:0000256" key="3">
    <source>
        <dbReference type="ARBA" id="ARBA00022475"/>
    </source>
</evidence>
<evidence type="ECO:0000256" key="4">
    <source>
        <dbReference type="ARBA" id="ARBA00022614"/>
    </source>
</evidence>
<sequence length="576" mass="63268">MNASNNQICKRIPNLSIFKWGDFHKVDFTSNQLEGAIPMFLFNVTALHLSRNKFSNLNCLCDVKGRASLVFLDISFNQLSGTLPDCWSSLDSLAVLNLAHNYNLSGKLPTSIGSMLSIQTLHLGNNNFRGGLPSSWKNCPRLVAFDVGENNLSGSIPSWIEESLTKLSILVLRSNHFNGNIPSNICHLQSLQVLDLSMNNISGSLPTCVGNFTEIHKVGGIHATISYLIYVPIPASSATLFMRREDKIEVVCKGVMSEFGRTLGLVKSIDLSCNMLNGEIPSEITLLIGLVSLNLSRNSLSGQIPSMIGDINSSNSKDIGELEHLKLLGNTLEGLILEAFCNMASLTYLDLSNNYLNVSIPKSLGNMTVLTHLDLFGNNLEGSYILEAFTKASLTNLDANNLKGSIPITLGNLGSTLTHLDLFEGFIPESFGYNMFMLTHISLENNQLEDPIPEAFSRLPLSLKECKVLVVMDVGHNNLSRPIPTWIGKTLPYLLILNLKSNHFYGKIPMSLRDLPHLQLLVLSINNISGSIPKCLSNFSKMRTIKTIEATAITYYYDSDQTGAPISNSGTYEDET</sequence>
<dbReference type="PRINTS" id="PR00019">
    <property type="entry name" value="LEURICHRPT"/>
</dbReference>
<dbReference type="AlphaFoldDB" id="A0A978V5W7"/>
<dbReference type="EMBL" id="JAEACU010000007">
    <property type="protein sequence ID" value="KAH7522750.1"/>
    <property type="molecule type" value="Genomic_DNA"/>
</dbReference>
<keyword evidence="4" id="KW-0433">Leucine-rich repeat</keyword>
<evidence type="ECO:0000256" key="7">
    <source>
        <dbReference type="ARBA" id="ARBA00022737"/>
    </source>
</evidence>
<dbReference type="InterPro" id="IPR046956">
    <property type="entry name" value="RLP23-like"/>
</dbReference>
<keyword evidence="7" id="KW-0677">Repeat</keyword>
<keyword evidence="6" id="KW-0732">Signal</keyword>
<proteinExistence type="inferred from homology"/>
<dbReference type="GO" id="GO:0005886">
    <property type="term" value="C:plasma membrane"/>
    <property type="evidence" value="ECO:0007669"/>
    <property type="project" value="UniProtKB-SubCell"/>
</dbReference>
<keyword evidence="9" id="KW-0472">Membrane</keyword>
<comment type="caution">
    <text evidence="12">The sequence shown here is derived from an EMBL/GenBank/DDBJ whole genome shotgun (WGS) entry which is preliminary data.</text>
</comment>
<dbReference type="PANTHER" id="PTHR48063:SF98">
    <property type="entry name" value="LRR RECEPTOR-LIKE SERINE_THREONINE-PROTEIN KINASE FLS2"/>
    <property type="match status" value="1"/>
</dbReference>
<keyword evidence="5" id="KW-0812">Transmembrane</keyword>
<dbReference type="Pfam" id="PF13855">
    <property type="entry name" value="LRR_8"/>
    <property type="match status" value="1"/>
</dbReference>
<evidence type="ECO:0000256" key="1">
    <source>
        <dbReference type="ARBA" id="ARBA00004251"/>
    </source>
</evidence>
<dbReference type="SUPFAM" id="SSF52058">
    <property type="entry name" value="L domain-like"/>
    <property type="match status" value="1"/>
</dbReference>
<protein>
    <submittedName>
        <fullName evidence="12">Uncharacterized protein</fullName>
    </submittedName>
</protein>
<keyword evidence="3" id="KW-1003">Cell membrane</keyword>
<evidence type="ECO:0000313" key="12">
    <source>
        <dbReference type="EMBL" id="KAH7522750.1"/>
    </source>
</evidence>
<reference evidence="12" key="1">
    <citation type="journal article" date="2021" name="Front. Plant Sci.">
        <title>Chromosome-Scale Genome Assembly for Chinese Sour Jujube and Insights Into Its Genome Evolution and Domestication Signature.</title>
        <authorList>
            <person name="Shen L.-Y."/>
            <person name="Luo H."/>
            <person name="Wang X.-L."/>
            <person name="Wang X.-M."/>
            <person name="Qiu X.-J."/>
            <person name="Liu H."/>
            <person name="Zhou S.-S."/>
            <person name="Jia K.-H."/>
            <person name="Nie S."/>
            <person name="Bao Y.-T."/>
            <person name="Zhang R.-G."/>
            <person name="Yun Q.-Z."/>
            <person name="Chai Y.-H."/>
            <person name="Lu J.-Y."/>
            <person name="Li Y."/>
            <person name="Zhao S.-W."/>
            <person name="Mao J.-F."/>
            <person name="Jia S.-G."/>
            <person name="Mao Y.-M."/>
        </authorList>
    </citation>
    <scope>NUCLEOTIDE SEQUENCE</scope>
    <source>
        <strain evidence="12">AT0</strain>
        <tissue evidence="12">Leaf</tissue>
    </source>
</reference>
<keyword evidence="11" id="KW-0325">Glycoprotein</keyword>
<dbReference type="PANTHER" id="PTHR48063">
    <property type="entry name" value="LRR RECEPTOR-LIKE KINASE"/>
    <property type="match status" value="1"/>
</dbReference>
<keyword evidence="8" id="KW-1133">Transmembrane helix</keyword>
<dbReference type="SMART" id="SM00369">
    <property type="entry name" value="LRR_TYP"/>
    <property type="match status" value="6"/>
</dbReference>